<proteinExistence type="predicted"/>
<reference evidence="1" key="1">
    <citation type="submission" date="2021-01" db="EMBL/GenBank/DDBJ databases">
        <authorList>
            <consortium name="Genoscope - CEA"/>
            <person name="William W."/>
        </authorList>
    </citation>
    <scope>NUCLEOTIDE SEQUENCE</scope>
</reference>
<organism evidence="1 2">
    <name type="scientific">Paramecium sonneborni</name>
    <dbReference type="NCBI Taxonomy" id="65129"/>
    <lineage>
        <taxon>Eukaryota</taxon>
        <taxon>Sar</taxon>
        <taxon>Alveolata</taxon>
        <taxon>Ciliophora</taxon>
        <taxon>Intramacronucleata</taxon>
        <taxon>Oligohymenophorea</taxon>
        <taxon>Peniculida</taxon>
        <taxon>Parameciidae</taxon>
        <taxon>Paramecium</taxon>
    </lineage>
</organism>
<protein>
    <submittedName>
        <fullName evidence="1">Uncharacterized protein</fullName>
    </submittedName>
</protein>
<evidence type="ECO:0000313" key="2">
    <source>
        <dbReference type="Proteomes" id="UP000692954"/>
    </source>
</evidence>
<evidence type="ECO:0000313" key="1">
    <source>
        <dbReference type="EMBL" id="CAD8080988.1"/>
    </source>
</evidence>
<name>A0A8S1MKR2_9CILI</name>
<sequence length="60" mass="7088">MNSSNFLRIPKPQITIKQSEWNLQLERCRLNAQNPMSKSFYLNKSMFESQSMNLHIQSQA</sequence>
<dbReference type="Proteomes" id="UP000692954">
    <property type="component" value="Unassembled WGS sequence"/>
</dbReference>
<comment type="caution">
    <text evidence="1">The sequence shown here is derived from an EMBL/GenBank/DDBJ whole genome shotgun (WGS) entry which is preliminary data.</text>
</comment>
<accession>A0A8S1MKR2</accession>
<dbReference type="OrthoDB" id="298462at2759"/>
<dbReference type="EMBL" id="CAJJDN010000041">
    <property type="protein sequence ID" value="CAD8080988.1"/>
    <property type="molecule type" value="Genomic_DNA"/>
</dbReference>
<dbReference type="AlphaFoldDB" id="A0A8S1MKR2"/>
<keyword evidence="2" id="KW-1185">Reference proteome</keyword>
<gene>
    <name evidence="1" type="ORF">PSON_ATCC_30995.1.T0410166</name>
</gene>